<evidence type="ECO:0000259" key="11">
    <source>
        <dbReference type="PROSITE" id="PS50878"/>
    </source>
</evidence>
<dbReference type="PANTHER" id="PTHR37984:SF7">
    <property type="entry name" value="INTEGRASE CATALYTIC DOMAIN-CONTAINING PROTEIN"/>
    <property type="match status" value="1"/>
</dbReference>
<dbReference type="InterPro" id="IPR021109">
    <property type="entry name" value="Peptidase_aspartic_dom_sf"/>
</dbReference>
<dbReference type="SUPFAM" id="SSF50630">
    <property type="entry name" value="Acid proteases"/>
    <property type="match status" value="1"/>
</dbReference>
<dbReference type="Gene3D" id="3.30.420.10">
    <property type="entry name" value="Ribonuclease H-like superfamily/Ribonuclease H"/>
    <property type="match status" value="1"/>
</dbReference>
<dbReference type="InterPro" id="IPR001584">
    <property type="entry name" value="Integrase_cat-core"/>
</dbReference>
<feature type="non-terminal residue" evidence="13">
    <location>
        <position position="1331"/>
    </location>
</feature>
<evidence type="ECO:0000256" key="4">
    <source>
        <dbReference type="ARBA" id="ARBA00022722"/>
    </source>
</evidence>
<feature type="region of interest" description="Disordered" evidence="9">
    <location>
        <begin position="1286"/>
        <end position="1306"/>
    </location>
</feature>
<feature type="domain" description="CCHC-type" evidence="10">
    <location>
        <begin position="239"/>
        <end position="254"/>
    </location>
</feature>
<dbReference type="GO" id="GO:0015074">
    <property type="term" value="P:DNA integration"/>
    <property type="evidence" value="ECO:0007669"/>
    <property type="project" value="InterPro"/>
</dbReference>
<gene>
    <name evidence="13" type="ORF">X975_10815</name>
</gene>
<evidence type="ECO:0000259" key="10">
    <source>
        <dbReference type="PROSITE" id="PS50158"/>
    </source>
</evidence>
<dbReference type="STRING" id="407821.A0A087UXZ8"/>
<proteinExistence type="predicted"/>
<dbReference type="Proteomes" id="UP000054359">
    <property type="component" value="Unassembled WGS sequence"/>
</dbReference>
<dbReference type="FunFam" id="1.10.340.70:FF:000003">
    <property type="entry name" value="Protein CBG25708"/>
    <property type="match status" value="1"/>
</dbReference>
<dbReference type="Pfam" id="PF17921">
    <property type="entry name" value="Integrase_H2C2"/>
    <property type="match status" value="1"/>
</dbReference>
<evidence type="ECO:0000256" key="8">
    <source>
        <dbReference type="PROSITE-ProRule" id="PRU00047"/>
    </source>
</evidence>
<dbReference type="InterPro" id="IPR012337">
    <property type="entry name" value="RNaseH-like_sf"/>
</dbReference>
<evidence type="ECO:0000313" key="13">
    <source>
        <dbReference type="EMBL" id="KFM82237.1"/>
    </source>
</evidence>
<reference evidence="13 14" key="1">
    <citation type="submission" date="2013-11" db="EMBL/GenBank/DDBJ databases">
        <title>Genome sequencing of Stegodyphus mimosarum.</title>
        <authorList>
            <person name="Bechsgaard J."/>
        </authorList>
    </citation>
    <scope>NUCLEOTIDE SEQUENCE [LARGE SCALE GENOMIC DNA]</scope>
</reference>
<dbReference type="Pfam" id="PF00078">
    <property type="entry name" value="RVT_1"/>
    <property type="match status" value="1"/>
</dbReference>
<dbReference type="Gene3D" id="2.40.70.10">
    <property type="entry name" value="Acid Proteases"/>
    <property type="match status" value="1"/>
</dbReference>
<dbReference type="EMBL" id="KK122208">
    <property type="protein sequence ID" value="KFM82237.1"/>
    <property type="molecule type" value="Genomic_DNA"/>
</dbReference>
<dbReference type="GO" id="GO:0003964">
    <property type="term" value="F:RNA-directed DNA polymerase activity"/>
    <property type="evidence" value="ECO:0007669"/>
    <property type="project" value="UniProtKB-KW"/>
</dbReference>
<dbReference type="Gene3D" id="3.30.70.270">
    <property type="match status" value="2"/>
</dbReference>
<dbReference type="FunFam" id="3.30.70.270:FF:000026">
    <property type="entry name" value="Transposon Ty3-G Gag-Pol polyprotein"/>
    <property type="match status" value="1"/>
</dbReference>
<feature type="domain" description="Integrase catalytic" evidence="12">
    <location>
        <begin position="1025"/>
        <end position="1183"/>
    </location>
</feature>
<dbReference type="PANTHER" id="PTHR37984">
    <property type="entry name" value="PROTEIN CBG26694"/>
    <property type="match status" value="1"/>
</dbReference>
<evidence type="ECO:0000256" key="3">
    <source>
        <dbReference type="ARBA" id="ARBA00022695"/>
    </source>
</evidence>
<dbReference type="GO" id="GO:0042575">
    <property type="term" value="C:DNA polymerase complex"/>
    <property type="evidence" value="ECO:0007669"/>
    <property type="project" value="UniProtKB-ARBA"/>
</dbReference>
<dbReference type="PROSITE" id="PS50878">
    <property type="entry name" value="RT_POL"/>
    <property type="match status" value="1"/>
</dbReference>
<dbReference type="Gene3D" id="1.10.340.70">
    <property type="match status" value="1"/>
</dbReference>
<dbReference type="EC" id="2.7.7.49" evidence="1"/>
<feature type="compositionally biased region" description="Basic and acidic residues" evidence="9">
    <location>
        <begin position="1286"/>
        <end position="1301"/>
    </location>
</feature>
<dbReference type="InterPro" id="IPR043502">
    <property type="entry name" value="DNA/RNA_pol_sf"/>
</dbReference>
<keyword evidence="2" id="KW-0808">Transferase</keyword>
<feature type="domain" description="Reverse transcriptase" evidence="11">
    <location>
        <begin position="481"/>
        <end position="658"/>
    </location>
</feature>
<accession>A0A087UXZ8</accession>
<dbReference type="InterPro" id="IPR050951">
    <property type="entry name" value="Retrovirus_Pol_polyprotein"/>
</dbReference>
<sequence length="1331" mass="152302">MEFCRPPQGLSFDGNVAENWRRFKQLFQIYMKASGNDSKDSDVKVALFLNAAGEEAVEVFNTLNLSADQANYEKVLERFEAFTTPRTNVVVERFLFNQRTQGEGELFDCFVTDLKKLVKSCEFGEQSDSVIRDRIVLGVSDASLQERMLRENNLSLEKAVELGKAAELSKARAQTLREHNVDSVTRGKVKQHQAGGANAAVAVRKHRGWRDDAANTETFLCKKCNRHHVNGQCPAYGKKCFNCGKLNHFSTMCRLKQVQNVSQHNNADVNSESDDEFFVNSINVQRTKSVCSTSSTKEWTKTIFVEGTNVNFKLDTGSEVNVLPVKIYKILSAKNSNLILNKCNVVLEAFGGSKVKPDGSLMLQCSSDGEDHTLEFLIVSSKHIRPLLGIDACVKLNLIQFINKVEISNKGKLDQYTIVLPPSKDQFVINNSEVFEGVGKFSGLCKIVVDDQIAPVVRPPRRVPLSLKPKLELKLSELERQGIIAKVDQPLNWVSNLVIIEKANGSLRICLDPQDLNKAIKREHVLIPTIEEILPKLCNKSIYSVLDLKDGFFQIALDEDSSDLCTFSTPFGCYKFLRLPMGISCAPEIFQKRNLENFGNIPGVLVYFDDILIAASTVQEHDKILTEVINRAKKLNIKFNKQKLQYRVSEVKYLGHLFNASGMRPDPDRIKAITELQEPQNKHELQRVLGMCNYLRKFVPHFSEKTAILRELLKNKVGWQWLQLHSKAFKELKELISNAPVLGIFDSSKPITIQADSSKDGLGCCLLQNGQPIAFSSRSLNNAEKNYAQIEKEFLSILFAVNKFHYYIYGREVEVLTDHKPLVSIMNKNIANVLSNRLQRIKIKLLKYNLKLKYLPGKYMYIADLLSRSFIDTHTNENMDMTEIVHTLTKQLQMSESKKREFQKATLEDKGLMLVKEYWKNGWPLSVDKIPKEARSYFKCKNELSVEQDLVFFNNRIVVPVALRKCMLTLLHEAHCGIEKSKARARQVLFWPGINSDIENMISKCLICDRFRPQTVKEPLVSHEIPSLPYEKVGADICEYAGKSYLVIGCYLTKWVDIIPLKNKSAVEVTSKLKSIFATHGIPKTLICDNVPFNSWKMKSFARDWGFDIITSSPRYPKSNGFAEKLVGIAKSLFRKAGLEKLNEALLEYRNTPIPGINLSPSQLLLCRNLRTRLPITQTELKPTVQDQYREKLSSKQKQAKIYYDKHARERPEFIPGEKVMLRWENKWEPAIVLKKHSTPRSYWIRTKDNRVIRRNKFHLRKTKNEKNLVTLDYYDLGKENEENISSEHPKLHNDPHHQDDSNNINRDCVYKTRSGRNVYRPSKYMNYVMH</sequence>
<dbReference type="GO" id="GO:0016787">
    <property type="term" value="F:hydrolase activity"/>
    <property type="evidence" value="ECO:0007669"/>
    <property type="project" value="UniProtKB-KW"/>
</dbReference>
<keyword evidence="8" id="KW-0863">Zinc-finger</keyword>
<dbReference type="OrthoDB" id="6512428at2759"/>
<dbReference type="SUPFAM" id="SSF53098">
    <property type="entry name" value="Ribonuclease H-like"/>
    <property type="match status" value="1"/>
</dbReference>
<evidence type="ECO:0000256" key="9">
    <source>
        <dbReference type="SAM" id="MobiDB-lite"/>
    </source>
</evidence>
<dbReference type="GO" id="GO:0003676">
    <property type="term" value="F:nucleic acid binding"/>
    <property type="evidence" value="ECO:0007669"/>
    <property type="project" value="InterPro"/>
</dbReference>
<evidence type="ECO:0000259" key="12">
    <source>
        <dbReference type="PROSITE" id="PS50994"/>
    </source>
</evidence>
<evidence type="ECO:0000256" key="1">
    <source>
        <dbReference type="ARBA" id="ARBA00012493"/>
    </source>
</evidence>
<dbReference type="InterPro" id="IPR036397">
    <property type="entry name" value="RNaseH_sf"/>
</dbReference>
<dbReference type="PROSITE" id="PS50158">
    <property type="entry name" value="ZF_CCHC"/>
    <property type="match status" value="1"/>
</dbReference>
<dbReference type="InterPro" id="IPR000477">
    <property type="entry name" value="RT_dom"/>
</dbReference>
<organism evidence="13 14">
    <name type="scientific">Stegodyphus mimosarum</name>
    <name type="common">African social velvet spider</name>
    <dbReference type="NCBI Taxonomy" id="407821"/>
    <lineage>
        <taxon>Eukaryota</taxon>
        <taxon>Metazoa</taxon>
        <taxon>Ecdysozoa</taxon>
        <taxon>Arthropoda</taxon>
        <taxon>Chelicerata</taxon>
        <taxon>Arachnida</taxon>
        <taxon>Araneae</taxon>
        <taxon>Araneomorphae</taxon>
        <taxon>Entelegynae</taxon>
        <taxon>Eresoidea</taxon>
        <taxon>Eresidae</taxon>
        <taxon>Stegodyphus</taxon>
    </lineage>
</organism>
<dbReference type="InterPro" id="IPR041588">
    <property type="entry name" value="Integrase_H2C2"/>
</dbReference>
<evidence type="ECO:0000256" key="5">
    <source>
        <dbReference type="ARBA" id="ARBA00022759"/>
    </source>
</evidence>
<evidence type="ECO:0000256" key="7">
    <source>
        <dbReference type="ARBA" id="ARBA00022918"/>
    </source>
</evidence>
<dbReference type="InterPro" id="IPR043128">
    <property type="entry name" value="Rev_trsase/Diguanyl_cyclase"/>
</dbReference>
<keyword evidence="5" id="KW-0255">Endonuclease</keyword>
<protein>
    <recommendedName>
        <fullName evidence="1">RNA-directed DNA polymerase</fullName>
        <ecNumber evidence="1">2.7.7.49</ecNumber>
    </recommendedName>
</protein>
<evidence type="ECO:0000256" key="2">
    <source>
        <dbReference type="ARBA" id="ARBA00022679"/>
    </source>
</evidence>
<keyword evidence="14" id="KW-1185">Reference proteome</keyword>
<dbReference type="CDD" id="cd01647">
    <property type="entry name" value="RT_LTR"/>
    <property type="match status" value="1"/>
</dbReference>
<dbReference type="InterPro" id="IPR041373">
    <property type="entry name" value="RT_RNaseH"/>
</dbReference>
<dbReference type="CDD" id="cd09274">
    <property type="entry name" value="RNase_HI_RT_Ty3"/>
    <property type="match status" value="1"/>
</dbReference>
<dbReference type="FunFam" id="3.30.420.10:FF:000063">
    <property type="entry name" value="Retrovirus-related Pol polyprotein from transposon 297-like Protein"/>
    <property type="match status" value="1"/>
</dbReference>
<dbReference type="GO" id="GO:0008270">
    <property type="term" value="F:zinc ion binding"/>
    <property type="evidence" value="ECO:0007669"/>
    <property type="project" value="UniProtKB-KW"/>
</dbReference>
<evidence type="ECO:0000256" key="6">
    <source>
        <dbReference type="ARBA" id="ARBA00022801"/>
    </source>
</evidence>
<dbReference type="Pfam" id="PF17917">
    <property type="entry name" value="RT_RNaseH"/>
    <property type="match status" value="1"/>
</dbReference>
<evidence type="ECO:0000313" key="14">
    <source>
        <dbReference type="Proteomes" id="UP000054359"/>
    </source>
</evidence>
<dbReference type="PROSITE" id="PS50994">
    <property type="entry name" value="INTEGRASE"/>
    <property type="match status" value="1"/>
</dbReference>
<keyword evidence="4" id="KW-0540">Nuclease</keyword>
<dbReference type="GO" id="GO:0004519">
    <property type="term" value="F:endonuclease activity"/>
    <property type="evidence" value="ECO:0007669"/>
    <property type="project" value="UniProtKB-KW"/>
</dbReference>
<dbReference type="SUPFAM" id="SSF56672">
    <property type="entry name" value="DNA/RNA polymerases"/>
    <property type="match status" value="1"/>
</dbReference>
<dbReference type="Gene3D" id="3.10.10.10">
    <property type="entry name" value="HIV Type 1 Reverse Transcriptase, subunit A, domain 1"/>
    <property type="match status" value="1"/>
</dbReference>
<name>A0A087UXZ8_STEMI</name>
<keyword evidence="8" id="KW-0479">Metal-binding</keyword>
<keyword evidence="6" id="KW-0378">Hydrolase</keyword>
<keyword evidence="8" id="KW-0862">Zinc</keyword>
<keyword evidence="3" id="KW-0548">Nucleotidyltransferase</keyword>
<keyword evidence="7" id="KW-0695">RNA-directed DNA polymerase</keyword>
<dbReference type="InterPro" id="IPR001878">
    <property type="entry name" value="Znf_CCHC"/>
</dbReference>
<dbReference type="OMA" id="SETWRRW"/>